<dbReference type="EMBL" id="JBHRYH010000034">
    <property type="protein sequence ID" value="MFC3626964.1"/>
    <property type="molecule type" value="Genomic_DNA"/>
</dbReference>
<comment type="caution">
    <text evidence="2">The sequence shown here is derived from an EMBL/GenBank/DDBJ whole genome shotgun (WGS) entry which is preliminary data.</text>
</comment>
<dbReference type="RefSeq" id="WP_390280138.1">
    <property type="nucleotide sequence ID" value="NZ_JBHRYH010000034.1"/>
</dbReference>
<feature type="non-terminal residue" evidence="2">
    <location>
        <position position="1"/>
    </location>
</feature>
<dbReference type="InterPro" id="IPR019960">
    <property type="entry name" value="T1SS_VCA0849"/>
</dbReference>
<organism evidence="2 3">
    <name type="scientific">Vogesella amnigena</name>
    <dbReference type="NCBI Taxonomy" id="1507449"/>
    <lineage>
        <taxon>Bacteria</taxon>
        <taxon>Pseudomonadati</taxon>
        <taxon>Pseudomonadota</taxon>
        <taxon>Betaproteobacteria</taxon>
        <taxon>Neisseriales</taxon>
        <taxon>Chromobacteriaceae</taxon>
        <taxon>Vogesella</taxon>
    </lineage>
</organism>
<keyword evidence="3" id="KW-1185">Reference proteome</keyword>
<dbReference type="NCBIfam" id="TIGR03661">
    <property type="entry name" value="T1SS_VCA0849"/>
    <property type="match status" value="1"/>
</dbReference>
<evidence type="ECO:0000256" key="1">
    <source>
        <dbReference type="SAM" id="MobiDB-lite"/>
    </source>
</evidence>
<protein>
    <submittedName>
        <fullName evidence="2">Type I secretion C-terminal target domain-containing protein</fullName>
    </submittedName>
</protein>
<feature type="compositionally biased region" description="Basic and acidic residues" evidence="1">
    <location>
        <begin position="212"/>
        <end position="221"/>
    </location>
</feature>
<accession>A0ABV7TVY1</accession>
<dbReference type="Proteomes" id="UP001595636">
    <property type="component" value="Unassembled WGS sequence"/>
</dbReference>
<evidence type="ECO:0000313" key="3">
    <source>
        <dbReference type="Proteomes" id="UP001595636"/>
    </source>
</evidence>
<evidence type="ECO:0000313" key="2">
    <source>
        <dbReference type="EMBL" id="MFC3626964.1"/>
    </source>
</evidence>
<name>A0ABV7TVY1_9NEIS</name>
<reference evidence="3" key="1">
    <citation type="journal article" date="2019" name="Int. J. Syst. Evol. Microbiol.">
        <title>The Global Catalogue of Microorganisms (GCM) 10K type strain sequencing project: providing services to taxonomists for standard genome sequencing and annotation.</title>
        <authorList>
            <consortium name="The Broad Institute Genomics Platform"/>
            <consortium name="The Broad Institute Genome Sequencing Center for Infectious Disease"/>
            <person name="Wu L."/>
            <person name="Ma J."/>
        </authorList>
    </citation>
    <scope>NUCLEOTIDE SEQUENCE [LARGE SCALE GENOMIC DNA]</scope>
    <source>
        <strain evidence="3">KCTC 42195</strain>
    </source>
</reference>
<feature type="region of interest" description="Disordered" evidence="1">
    <location>
        <begin position="196"/>
        <end position="221"/>
    </location>
</feature>
<feature type="region of interest" description="Disordered" evidence="1">
    <location>
        <begin position="1"/>
        <end position="31"/>
    </location>
</feature>
<proteinExistence type="predicted"/>
<sequence length="890" mass="92958">GGLGQGSEEDPADDDHSLGIPNPGDNDEASGISGDLNALFKSGADVPLSFSISAANLLNLPVLLSNGDPLSYSVSEDGHTLTATAGSGESLRTVFTLTIDELGGWHFDLDDQLDHVEDGNTEGFGLITVSTSGEGPEYGSVYGIDFSSIIVATDADGDPAVGAVGGSFVVMVQDDVPEVVAQPRAISAMVEEDDMTGIAGGDLSTGNNEDDSVNRDEADSTDHGSIATLFSAGADAPLSFSLSTTTDSLPTLYSQGDAVSYRVEDNVLTAYVDGGEDADRVVFTLTLDDNGGWSFDLLDQLDHVNDGANDENTALYTGEDSEPVSSIDFSSLLQATDADGDTVTLGERSGLFRIAIQDDVPVVTAISSLIYANSLNDGSSDAVGVFAYRLGADEWDDYSAQRSDFAAISLSGMVGELAISNTDVSWSSEDATTASFVIAFDYAANPDTPELLTHVTGSLVFDKEAGTYTLSLDDTIKGYTVLTTSNPIGERDSHDLTGSPQPEIVISQLDNNFYVRFSGGSGDFATSDGDMVLEDNEVFTGTQKWVSISGDENGIASDTLQRGEVLNMDFYTSNPGADPNPAAGDARADGIYLKLAKWIPGEDMLVLLKLIDPDNPLDTITRTIIVSSADIYTADEGNPYGITGADGVVIIESNDYNGAGENYQIYGIQLLVSSEDIIGSGIDLNRETGESGGSSSMLDFDANPADTGTTDQDVIKIMDVGIITSQSYTQDAQLSFDVTLADADGDHSASQQLDVYIASSGTLSGSAGADVMTGDSGPNSFVWHAGDASDTAGAPITDTVVNFSLAQGDSLDLHDLLQGEAGQDLGKYLHFSSDGNDTLIQVSSSGQFDGSNYSAVADQNILLQGVDLTTLGNDSQIIDQLKGGHNLQTD</sequence>
<gene>
    <name evidence="2" type="ORF">ACFOKJ_12660</name>
</gene>